<dbReference type="EMBL" id="CARXXK010000339">
    <property type="protein sequence ID" value="CAI6370345.1"/>
    <property type="molecule type" value="Genomic_DNA"/>
</dbReference>
<dbReference type="AlphaFoldDB" id="A0AAV0XPE9"/>
<dbReference type="InterPro" id="IPR005135">
    <property type="entry name" value="Endo/exonuclease/phosphatase"/>
</dbReference>
<dbReference type="InterPro" id="IPR036691">
    <property type="entry name" value="Endo/exonu/phosph_ase_sf"/>
</dbReference>
<sequence>MHEIEGLLSSRSIDVCLIQEPATDCKGIYLFDRRPYRVVASGVGPKAAIVVANPAVGILSLQHLSTPHISVAVFTVGNLRLVLISAYFQFSEPTQTHVDALESVLDSVSGNVLVCADVNARSTLWHERGEMVVELIGRKNLTVNNLAGSVNTFINRGSACLDVTLTSYGVNVADWTAVHNLTSSDHAIISFDVTQNCARLNDRTDPFVKYDRSKTNWNEFRKSLKLRVSAWMTDLESPDLDTSTAALLYNYNLITNIITISTDTP</sequence>
<evidence type="ECO:0000313" key="3">
    <source>
        <dbReference type="Proteomes" id="UP001160148"/>
    </source>
</evidence>
<dbReference type="GO" id="GO:0003824">
    <property type="term" value="F:catalytic activity"/>
    <property type="evidence" value="ECO:0007669"/>
    <property type="project" value="InterPro"/>
</dbReference>
<dbReference type="Gene3D" id="3.60.10.10">
    <property type="entry name" value="Endonuclease/exonuclease/phosphatase"/>
    <property type="match status" value="1"/>
</dbReference>
<reference evidence="2 3" key="1">
    <citation type="submission" date="2023-01" db="EMBL/GenBank/DDBJ databases">
        <authorList>
            <person name="Whitehead M."/>
        </authorList>
    </citation>
    <scope>NUCLEOTIDE SEQUENCE [LARGE SCALE GENOMIC DNA]</scope>
</reference>
<keyword evidence="3" id="KW-1185">Reference proteome</keyword>
<protein>
    <recommendedName>
        <fullName evidence="1">Endonuclease/exonuclease/phosphatase domain-containing protein</fullName>
    </recommendedName>
</protein>
<dbReference type="Proteomes" id="UP001160148">
    <property type="component" value="Unassembled WGS sequence"/>
</dbReference>
<dbReference type="Pfam" id="PF14529">
    <property type="entry name" value="Exo_endo_phos_2"/>
    <property type="match status" value="1"/>
</dbReference>
<proteinExistence type="predicted"/>
<dbReference type="SUPFAM" id="SSF56219">
    <property type="entry name" value="DNase I-like"/>
    <property type="match status" value="1"/>
</dbReference>
<organism evidence="2 3">
    <name type="scientific">Macrosiphum euphorbiae</name>
    <name type="common">potato aphid</name>
    <dbReference type="NCBI Taxonomy" id="13131"/>
    <lineage>
        <taxon>Eukaryota</taxon>
        <taxon>Metazoa</taxon>
        <taxon>Ecdysozoa</taxon>
        <taxon>Arthropoda</taxon>
        <taxon>Hexapoda</taxon>
        <taxon>Insecta</taxon>
        <taxon>Pterygota</taxon>
        <taxon>Neoptera</taxon>
        <taxon>Paraneoptera</taxon>
        <taxon>Hemiptera</taxon>
        <taxon>Sternorrhyncha</taxon>
        <taxon>Aphidomorpha</taxon>
        <taxon>Aphidoidea</taxon>
        <taxon>Aphididae</taxon>
        <taxon>Macrosiphini</taxon>
        <taxon>Macrosiphum</taxon>
    </lineage>
</organism>
<evidence type="ECO:0000259" key="1">
    <source>
        <dbReference type="Pfam" id="PF14529"/>
    </source>
</evidence>
<evidence type="ECO:0000313" key="2">
    <source>
        <dbReference type="EMBL" id="CAI6370345.1"/>
    </source>
</evidence>
<gene>
    <name evidence="2" type="ORF">MEUPH1_LOCUS24474</name>
</gene>
<feature type="domain" description="Endonuclease/exonuclease/phosphatase" evidence="1">
    <location>
        <begin position="82"/>
        <end position="189"/>
    </location>
</feature>
<name>A0AAV0XPE9_9HEMI</name>
<accession>A0AAV0XPE9</accession>
<comment type="caution">
    <text evidence="2">The sequence shown here is derived from an EMBL/GenBank/DDBJ whole genome shotgun (WGS) entry which is preliminary data.</text>
</comment>